<reference evidence="4" key="1">
    <citation type="submission" date="2016-10" db="EMBL/GenBank/DDBJ databases">
        <authorList>
            <person name="Varghese N."/>
            <person name="Submissions S."/>
        </authorList>
    </citation>
    <scope>NUCLEOTIDE SEQUENCE [LARGE SCALE GENOMIC DNA]</scope>
    <source>
        <strain evidence="4">CGMCC 1.6963</strain>
    </source>
</reference>
<dbReference type="Pfam" id="PF18915">
    <property type="entry name" value="DUF5667"/>
    <property type="match status" value="1"/>
</dbReference>
<keyword evidence="1" id="KW-0472">Membrane</keyword>
<gene>
    <name evidence="3" type="ORF">SAMN05216199_0325</name>
</gene>
<sequence>MLMTRRTADRLQRALEGEQVADPQTARLVRTAQAVGTLPSGAGTPRPEFVAALRERLEAEAATLPVVDRAAARTRTETSPRRSGPVVLVVGRGMPRALAGVAASLVVVGAVVGVASRSAIPGSTLYPVKGWLDSVAVQMAGSDLDRGLTHLSQAQEHVSEARELADRNERDADGYVEALQKAVSDVRAGQRDLGRAFDRTGNPQALIAIHDFAARTRPQVEALRPEVPAAALPVLGELESLLADADAAALRQLAACAPTCVTLKPVGAGPSDLPSLSPATAVAPKAEQPAAGGGVTVPGTPVTADPDGSGAAPGLTAGSGGLVVGGDNGGATLSTGGANLNGPSVSASVPGLPGVDATLPSASISSDGVQATVPDTTLGGITLPGVTATVSVPLDSLGLLGSR</sequence>
<dbReference type="OrthoDB" id="4864618at2"/>
<organism evidence="3 4">
    <name type="scientific">Pedococcus cremeus</name>
    <dbReference type="NCBI Taxonomy" id="587636"/>
    <lineage>
        <taxon>Bacteria</taxon>
        <taxon>Bacillati</taxon>
        <taxon>Actinomycetota</taxon>
        <taxon>Actinomycetes</taxon>
        <taxon>Micrococcales</taxon>
        <taxon>Intrasporangiaceae</taxon>
        <taxon>Pedococcus</taxon>
    </lineage>
</organism>
<evidence type="ECO:0000256" key="1">
    <source>
        <dbReference type="SAM" id="Phobius"/>
    </source>
</evidence>
<keyword evidence="1" id="KW-0812">Transmembrane</keyword>
<accession>A0A1H9XTD3</accession>
<dbReference type="InterPro" id="IPR043725">
    <property type="entry name" value="DUF5667"/>
</dbReference>
<protein>
    <recommendedName>
        <fullName evidence="2">DUF5667 domain-containing protein</fullName>
    </recommendedName>
</protein>
<feature type="domain" description="DUF5667" evidence="2">
    <location>
        <begin position="119"/>
        <end position="188"/>
    </location>
</feature>
<dbReference type="AlphaFoldDB" id="A0A1H9XTD3"/>
<feature type="transmembrane region" description="Helical" evidence="1">
    <location>
        <begin position="97"/>
        <end position="115"/>
    </location>
</feature>
<keyword evidence="4" id="KW-1185">Reference proteome</keyword>
<dbReference type="STRING" id="587636.SAMN05216199_0325"/>
<proteinExistence type="predicted"/>
<evidence type="ECO:0000259" key="2">
    <source>
        <dbReference type="Pfam" id="PF18915"/>
    </source>
</evidence>
<dbReference type="EMBL" id="FOHB01000012">
    <property type="protein sequence ID" value="SES49309.1"/>
    <property type="molecule type" value="Genomic_DNA"/>
</dbReference>
<evidence type="ECO:0000313" key="3">
    <source>
        <dbReference type="EMBL" id="SES49309.1"/>
    </source>
</evidence>
<evidence type="ECO:0000313" key="4">
    <source>
        <dbReference type="Proteomes" id="UP000199019"/>
    </source>
</evidence>
<dbReference type="RefSeq" id="WP_091762903.1">
    <property type="nucleotide sequence ID" value="NZ_FOHB01000012.1"/>
</dbReference>
<dbReference type="Proteomes" id="UP000199019">
    <property type="component" value="Unassembled WGS sequence"/>
</dbReference>
<keyword evidence="1" id="KW-1133">Transmembrane helix</keyword>
<name>A0A1H9XTD3_9MICO</name>